<sequence length="843" mass="91535">MKFIYLAILLLFIAPSLQGREVTFQKGEGPWIVLAHYQNKQEVLDLKPYFDFWKIDEKNKTVLMLVDDWSEYQALLNQGFTLEMHQKLMEQQFQLKSKSTQGIKTIDNFPCYRTVSETYAAMSDMNVNFPDLVSLVDIGDSWHKTEPGGLAGYDMQVVKITNEMNAVMNKPILYAMGSIHSREYPPAELVTRFAEHLLSAYGVDADVTWLLDYHEIHLLLQGNPDGRVISETQSSPNQRKNRNENHCFAGNQQGVDMNRNFGFKWSDGVCSGGCSSGNSCSTVFRGSFAVSEPETIAINNYIQTLFPDEREDDINDPAPLNKPGVYLDIHNVAELTLFPWGYSDDLPQAPNHDQLQTLARKMSFYTGYRPEQSNSSLGGADGASDDNAYGTLGVAAFTIELGEGGFYSSCNAFDNTIWPDNLPALIYAAKASRMPYVLASGPDVIDLPQSAIQIPIGQTIELSGTATDLRFNNGAASTGNEPTQNITAVKAYITTPSWQTGAIAIDMTATDGSFNNTEEGFTGSIDSSGLSEGRHTVWFEATDASGITGVPYAIFVDAIDPANIGTLSGVVRDASDSTLIAGANLIFDGMATTSDNSGVYNFETTATNGDLTINKLGYVTQTVASVGVFAGKTTTQNIYLEPSCEIQVLNNDIETFNQISDGGWSLITGDGPNDWRIDSGDDHTLGNGKAYVSTDVSEVTDKSLVSPQLLLADSSELTFWHKHQFEGGNSFYDGGVVEIKVVGSSVWQDLGGAMIQNGYNGTLSGGSSQPLGAVSAFVGSLGTFTEVKVDLSAYNNQSVNVRWRMGTDSSVSAGDWKIDDIRIAAAGECPNPNDIIFIDGFEA</sequence>
<dbReference type="SUPFAM" id="SSF49464">
    <property type="entry name" value="Carboxypeptidase regulatory domain-like"/>
    <property type="match status" value="1"/>
</dbReference>
<dbReference type="SUPFAM" id="SSF53187">
    <property type="entry name" value="Zn-dependent exopeptidases"/>
    <property type="match status" value="1"/>
</dbReference>
<dbReference type="GO" id="GO:0006508">
    <property type="term" value="P:proteolysis"/>
    <property type="evidence" value="ECO:0007669"/>
    <property type="project" value="InterPro"/>
</dbReference>
<dbReference type="PANTHER" id="PTHR11705:SF119">
    <property type="entry name" value="OS02G0119300 PROTEIN"/>
    <property type="match status" value="1"/>
</dbReference>
<evidence type="ECO:0000256" key="1">
    <source>
        <dbReference type="ARBA" id="ARBA00001947"/>
    </source>
</evidence>
<comment type="similarity">
    <text evidence="2 3">Belongs to the peptidase M14 family.</text>
</comment>
<dbReference type="Proteomes" id="UP000295724">
    <property type="component" value="Unassembled WGS sequence"/>
</dbReference>
<dbReference type="OrthoDB" id="9811296at2"/>
<feature type="domain" description="Peptidase M14" evidence="4">
    <location>
        <begin position="111"/>
        <end position="437"/>
    </location>
</feature>
<dbReference type="Gene3D" id="3.40.630.10">
    <property type="entry name" value="Zn peptidases"/>
    <property type="match status" value="1"/>
</dbReference>
<gene>
    <name evidence="5" type="ORF">C8D91_2368</name>
</gene>
<dbReference type="Gene3D" id="2.60.40.1120">
    <property type="entry name" value="Carboxypeptidase-like, regulatory domain"/>
    <property type="match status" value="1"/>
</dbReference>
<dbReference type="GO" id="GO:0004181">
    <property type="term" value="F:metallocarboxypeptidase activity"/>
    <property type="evidence" value="ECO:0007669"/>
    <property type="project" value="InterPro"/>
</dbReference>
<dbReference type="NCBIfam" id="NF038128">
    <property type="entry name" value="choice_anch_J"/>
    <property type="match status" value="1"/>
</dbReference>
<dbReference type="SMART" id="SM00631">
    <property type="entry name" value="Zn_pept"/>
    <property type="match status" value="1"/>
</dbReference>
<dbReference type="PANTHER" id="PTHR11705">
    <property type="entry name" value="PROTEASE FAMILY M14 CARBOXYPEPTIDASE A,B"/>
    <property type="match status" value="1"/>
</dbReference>
<dbReference type="InterPro" id="IPR008969">
    <property type="entry name" value="CarboxyPept-like_regulatory"/>
</dbReference>
<keyword evidence="6" id="KW-1185">Reference proteome</keyword>
<dbReference type="Gene3D" id="2.60.120.200">
    <property type="match status" value="1"/>
</dbReference>
<keyword evidence="5" id="KW-0645">Protease</keyword>
<comment type="cofactor">
    <cofactor evidence="1">
        <name>Zn(2+)</name>
        <dbReference type="ChEBI" id="CHEBI:29105"/>
    </cofactor>
</comment>
<keyword evidence="5" id="KW-0121">Carboxypeptidase</keyword>
<evidence type="ECO:0000313" key="5">
    <source>
        <dbReference type="EMBL" id="TDR18448.1"/>
    </source>
</evidence>
<dbReference type="RefSeq" id="WP_099019556.1">
    <property type="nucleotide sequence ID" value="NZ_NIHB01000003.1"/>
</dbReference>
<dbReference type="AlphaFoldDB" id="A0A4R6XQC2"/>
<accession>A0A4R6XQC2</accession>
<dbReference type="GO" id="GO:0005615">
    <property type="term" value="C:extracellular space"/>
    <property type="evidence" value="ECO:0007669"/>
    <property type="project" value="TreeGrafter"/>
</dbReference>
<protein>
    <submittedName>
        <fullName evidence="5">Carboxypeptidase family protein</fullName>
    </submittedName>
</protein>
<evidence type="ECO:0000259" key="4">
    <source>
        <dbReference type="PROSITE" id="PS52035"/>
    </source>
</evidence>
<keyword evidence="5" id="KW-0378">Hydrolase</keyword>
<dbReference type="GO" id="GO:0008270">
    <property type="term" value="F:zinc ion binding"/>
    <property type="evidence" value="ECO:0007669"/>
    <property type="project" value="InterPro"/>
</dbReference>
<feature type="active site" description="Proton donor/acceptor" evidence="3">
    <location>
        <position position="400"/>
    </location>
</feature>
<reference evidence="5 6" key="1">
    <citation type="submission" date="2019-03" db="EMBL/GenBank/DDBJ databases">
        <title>Genomic Encyclopedia of Type Strains, Phase IV (KMG-IV): sequencing the most valuable type-strain genomes for metagenomic binning, comparative biology and taxonomic classification.</title>
        <authorList>
            <person name="Goeker M."/>
        </authorList>
    </citation>
    <scope>NUCLEOTIDE SEQUENCE [LARGE SCALE GENOMIC DNA]</scope>
    <source>
        <strain evidence="5 6">DSM 25488</strain>
    </source>
</reference>
<dbReference type="PROSITE" id="PS52035">
    <property type="entry name" value="PEPTIDASE_M14"/>
    <property type="match status" value="1"/>
</dbReference>
<comment type="caution">
    <text evidence="5">The sequence shown here is derived from an EMBL/GenBank/DDBJ whole genome shotgun (WGS) entry which is preliminary data.</text>
</comment>
<name>A0A4R6XQC2_9GAMM</name>
<evidence type="ECO:0000313" key="6">
    <source>
        <dbReference type="Proteomes" id="UP000295724"/>
    </source>
</evidence>
<organism evidence="5 6">
    <name type="scientific">Marinicella litoralis</name>
    <dbReference type="NCBI Taxonomy" id="644220"/>
    <lineage>
        <taxon>Bacteria</taxon>
        <taxon>Pseudomonadati</taxon>
        <taxon>Pseudomonadota</taxon>
        <taxon>Gammaproteobacteria</taxon>
        <taxon>Lysobacterales</taxon>
        <taxon>Marinicellaceae</taxon>
        <taxon>Marinicella</taxon>
    </lineage>
</organism>
<dbReference type="Pfam" id="PF00246">
    <property type="entry name" value="Peptidase_M14"/>
    <property type="match status" value="1"/>
</dbReference>
<evidence type="ECO:0000256" key="3">
    <source>
        <dbReference type="PROSITE-ProRule" id="PRU01379"/>
    </source>
</evidence>
<proteinExistence type="inferred from homology"/>
<dbReference type="EMBL" id="SNZB01000005">
    <property type="protein sequence ID" value="TDR18448.1"/>
    <property type="molecule type" value="Genomic_DNA"/>
</dbReference>
<evidence type="ECO:0000256" key="2">
    <source>
        <dbReference type="ARBA" id="ARBA00005988"/>
    </source>
</evidence>
<dbReference type="InterPro" id="IPR000834">
    <property type="entry name" value="Peptidase_M14"/>
</dbReference>